<organism evidence="2 3">
    <name type="scientific">Wolfiporia cocos (strain MD-104)</name>
    <name type="common">Brown rot fungus</name>
    <dbReference type="NCBI Taxonomy" id="742152"/>
    <lineage>
        <taxon>Eukaryota</taxon>
        <taxon>Fungi</taxon>
        <taxon>Dikarya</taxon>
        <taxon>Basidiomycota</taxon>
        <taxon>Agaricomycotina</taxon>
        <taxon>Agaricomycetes</taxon>
        <taxon>Polyporales</taxon>
        <taxon>Phaeolaceae</taxon>
        <taxon>Wolfiporia</taxon>
    </lineage>
</organism>
<dbReference type="CDD" id="cd09917">
    <property type="entry name" value="F-box_SF"/>
    <property type="match status" value="1"/>
</dbReference>
<dbReference type="AlphaFoldDB" id="A0A2H3JKW6"/>
<dbReference type="Gene3D" id="1.20.1280.50">
    <property type="match status" value="1"/>
</dbReference>
<accession>A0A2H3JKW6</accession>
<dbReference type="SMART" id="SM00256">
    <property type="entry name" value="FBOX"/>
    <property type="match status" value="1"/>
</dbReference>
<evidence type="ECO:0000259" key="1">
    <source>
        <dbReference type="PROSITE" id="PS50181"/>
    </source>
</evidence>
<dbReference type="EMBL" id="KB468053">
    <property type="protein sequence ID" value="PCH40493.1"/>
    <property type="molecule type" value="Genomic_DNA"/>
</dbReference>
<dbReference type="InterPro" id="IPR001810">
    <property type="entry name" value="F-box_dom"/>
</dbReference>
<dbReference type="STRING" id="742152.A0A2H3JKW6"/>
<dbReference type="OMA" id="PEYRWAN"/>
<name>A0A2H3JKW6_WOLCO</name>
<dbReference type="PROSITE" id="PS50181">
    <property type="entry name" value="FBOX"/>
    <property type="match status" value="1"/>
</dbReference>
<protein>
    <recommendedName>
        <fullName evidence="1">F-box domain-containing protein</fullName>
    </recommendedName>
</protein>
<proteinExistence type="predicted"/>
<keyword evidence="3" id="KW-1185">Reference proteome</keyword>
<evidence type="ECO:0000313" key="3">
    <source>
        <dbReference type="Proteomes" id="UP000218811"/>
    </source>
</evidence>
<reference evidence="2 3" key="1">
    <citation type="journal article" date="2012" name="Science">
        <title>The Paleozoic origin of enzymatic lignin decomposition reconstructed from 31 fungal genomes.</title>
        <authorList>
            <person name="Floudas D."/>
            <person name="Binder M."/>
            <person name="Riley R."/>
            <person name="Barry K."/>
            <person name="Blanchette R.A."/>
            <person name="Henrissat B."/>
            <person name="Martinez A.T."/>
            <person name="Otillar R."/>
            <person name="Spatafora J.W."/>
            <person name="Yadav J.S."/>
            <person name="Aerts A."/>
            <person name="Benoit I."/>
            <person name="Boyd A."/>
            <person name="Carlson A."/>
            <person name="Copeland A."/>
            <person name="Coutinho P.M."/>
            <person name="de Vries R.P."/>
            <person name="Ferreira P."/>
            <person name="Findley K."/>
            <person name="Foster B."/>
            <person name="Gaskell J."/>
            <person name="Glotzer D."/>
            <person name="Gorecki P."/>
            <person name="Heitman J."/>
            <person name="Hesse C."/>
            <person name="Hori C."/>
            <person name="Igarashi K."/>
            <person name="Jurgens J.A."/>
            <person name="Kallen N."/>
            <person name="Kersten P."/>
            <person name="Kohler A."/>
            <person name="Kuees U."/>
            <person name="Kumar T.K.A."/>
            <person name="Kuo A."/>
            <person name="LaButti K."/>
            <person name="Larrondo L.F."/>
            <person name="Lindquist E."/>
            <person name="Ling A."/>
            <person name="Lombard V."/>
            <person name="Lucas S."/>
            <person name="Lundell T."/>
            <person name="Martin R."/>
            <person name="McLaughlin D.J."/>
            <person name="Morgenstern I."/>
            <person name="Morin E."/>
            <person name="Murat C."/>
            <person name="Nagy L.G."/>
            <person name="Nolan M."/>
            <person name="Ohm R.A."/>
            <person name="Patyshakuliyeva A."/>
            <person name="Rokas A."/>
            <person name="Ruiz-Duenas F.J."/>
            <person name="Sabat G."/>
            <person name="Salamov A."/>
            <person name="Samejima M."/>
            <person name="Schmutz J."/>
            <person name="Slot J.C."/>
            <person name="St John F."/>
            <person name="Stenlid J."/>
            <person name="Sun H."/>
            <person name="Sun S."/>
            <person name="Syed K."/>
            <person name="Tsang A."/>
            <person name="Wiebenga A."/>
            <person name="Young D."/>
            <person name="Pisabarro A."/>
            <person name="Eastwood D.C."/>
            <person name="Martin F."/>
            <person name="Cullen D."/>
            <person name="Grigoriev I.V."/>
            <person name="Hibbett D.S."/>
        </authorList>
    </citation>
    <scope>NUCLEOTIDE SEQUENCE [LARGE SCALE GENOMIC DNA]</scope>
    <source>
        <strain evidence="2 3">MD-104</strain>
    </source>
</reference>
<feature type="domain" description="F-box" evidence="1">
    <location>
        <begin position="6"/>
        <end position="55"/>
    </location>
</feature>
<dbReference type="Proteomes" id="UP000218811">
    <property type="component" value="Unassembled WGS sequence"/>
</dbReference>
<gene>
    <name evidence="2" type="ORF">WOLCODRAFT_24140</name>
</gene>
<sequence>MRETKPSFFSEMPLDILHLILGLLDPRELLSLTRTNRAFRQTLLADNARPIWKSARMHWPGGSPDCPPDISEARWADLLFGDAKCDMQGCKSEDVPVNFTLRRRVCRACMKEHLVSKRIYRRVYPKYDKSILYLIPSGNDGCRSQFWERKRCEYYWDGDIQNMAKQVANYQEDIKSGKAGAEDAFLSFKSARTAYVESVTEHAQVCMDWLEDQEYLRRKQAVLRIKARRKACVIFSNER</sequence>
<dbReference type="OrthoDB" id="2751668at2759"/>
<dbReference type="Pfam" id="PF12937">
    <property type="entry name" value="F-box-like"/>
    <property type="match status" value="1"/>
</dbReference>
<dbReference type="InterPro" id="IPR036047">
    <property type="entry name" value="F-box-like_dom_sf"/>
</dbReference>
<dbReference type="SUPFAM" id="SSF81383">
    <property type="entry name" value="F-box domain"/>
    <property type="match status" value="1"/>
</dbReference>
<evidence type="ECO:0000313" key="2">
    <source>
        <dbReference type="EMBL" id="PCH40493.1"/>
    </source>
</evidence>